<proteinExistence type="predicted"/>
<reference evidence="1 2" key="1">
    <citation type="submission" date="2022-04" db="EMBL/GenBank/DDBJ databases">
        <title>Genome sequence of C. roseum typestrain.</title>
        <authorList>
            <person name="Poehlein A."/>
            <person name="Schoch T."/>
            <person name="Duerre P."/>
            <person name="Daniel R."/>
        </authorList>
    </citation>
    <scope>NUCLEOTIDE SEQUENCE [LARGE SCALE GENOMIC DNA]</scope>
    <source>
        <strain evidence="1 2">DSM 7320</strain>
    </source>
</reference>
<dbReference type="STRING" id="84029.CROST_33190"/>
<dbReference type="EMBL" id="CP096983">
    <property type="protein sequence ID" value="URZ09477.1"/>
    <property type="molecule type" value="Genomic_DNA"/>
</dbReference>
<protein>
    <submittedName>
        <fullName evidence="1">Uncharacterized protein</fullName>
    </submittedName>
</protein>
<name>A0A1S8L202_9CLOT</name>
<dbReference type="AlphaFoldDB" id="A0A1S8L202"/>
<dbReference type="SUPFAM" id="SSF82185">
    <property type="entry name" value="Histone H3 K4-specific methyltransferase SET7/9 N-terminal domain"/>
    <property type="match status" value="1"/>
</dbReference>
<dbReference type="Proteomes" id="UP000190951">
    <property type="component" value="Chromosome"/>
</dbReference>
<dbReference type="Gene3D" id="3.90.930.1">
    <property type="match status" value="1"/>
</dbReference>
<accession>A0A1S8L202</accession>
<evidence type="ECO:0000313" key="2">
    <source>
        <dbReference type="Proteomes" id="UP000190951"/>
    </source>
</evidence>
<sequence length="127" mass="14770">MKILSKDEVITKGKDLLEEIGYDPMTGLYVEMDTEVPYNGLAYTLFSNGEIESYSYYVNGLEDIQSVEFYCNGKLKIYCDLKNGVGDGEIIEWNEKGTMTYWAEFEADVKKRFKRWDDQGKLIKEKK</sequence>
<keyword evidence="2" id="KW-1185">Reference proteome</keyword>
<dbReference type="KEGG" id="crw:CROST_001480"/>
<organism evidence="1 2">
    <name type="scientific">Clostridium felsineum</name>
    <dbReference type="NCBI Taxonomy" id="36839"/>
    <lineage>
        <taxon>Bacteria</taxon>
        <taxon>Bacillati</taxon>
        <taxon>Bacillota</taxon>
        <taxon>Clostridia</taxon>
        <taxon>Eubacteriales</taxon>
        <taxon>Clostridiaceae</taxon>
        <taxon>Clostridium</taxon>
    </lineage>
</organism>
<evidence type="ECO:0000313" key="1">
    <source>
        <dbReference type="EMBL" id="URZ09477.1"/>
    </source>
</evidence>
<gene>
    <name evidence="1" type="ORF">CROST_001480</name>
</gene>
<dbReference type="RefSeq" id="WP_077836217.1">
    <property type="nucleotide sequence ID" value="NZ_CP096983.1"/>
</dbReference>